<evidence type="ECO:0000256" key="1">
    <source>
        <dbReference type="ARBA" id="ARBA00001946"/>
    </source>
</evidence>
<dbReference type="InterPro" id="IPR036565">
    <property type="entry name" value="Mur-like_cat_sf"/>
</dbReference>
<dbReference type="PANTHER" id="PTHR11136:SF0">
    <property type="entry name" value="DIHYDROFOLATE SYNTHETASE-RELATED"/>
    <property type="match status" value="1"/>
</dbReference>
<dbReference type="InterPro" id="IPR013221">
    <property type="entry name" value="Mur_ligase_cen"/>
</dbReference>
<keyword evidence="10" id="KW-0479">Metal-binding</keyword>
<evidence type="ECO:0000256" key="16">
    <source>
        <dbReference type="ARBA" id="ARBA00030592"/>
    </source>
</evidence>
<dbReference type="Pfam" id="PF02875">
    <property type="entry name" value="Mur_ligase_C"/>
    <property type="match status" value="1"/>
</dbReference>
<evidence type="ECO:0000256" key="22">
    <source>
        <dbReference type="SAM" id="MobiDB-lite"/>
    </source>
</evidence>
<feature type="region of interest" description="Disordered" evidence="22">
    <location>
        <begin position="548"/>
        <end position="580"/>
    </location>
</feature>
<dbReference type="GO" id="GO:0005524">
    <property type="term" value="F:ATP binding"/>
    <property type="evidence" value="ECO:0007669"/>
    <property type="project" value="UniProtKB-KW"/>
</dbReference>
<evidence type="ECO:0000256" key="8">
    <source>
        <dbReference type="ARBA" id="ARBA00019357"/>
    </source>
</evidence>
<dbReference type="EC" id="6.3.2.12" evidence="6"/>
<keyword evidence="9 25" id="KW-0436">Ligase</keyword>
<comment type="catalytic activity">
    <reaction evidence="18">
        <text>(6S)-5,6,7,8-tetrahydrofolyl-(gamma-L-Glu)(n) + L-glutamate + ATP = (6S)-5,6,7,8-tetrahydrofolyl-(gamma-L-Glu)(n+1) + ADP + phosphate + H(+)</text>
        <dbReference type="Rhea" id="RHEA:10580"/>
        <dbReference type="Rhea" id="RHEA-COMP:14738"/>
        <dbReference type="Rhea" id="RHEA-COMP:14740"/>
        <dbReference type="ChEBI" id="CHEBI:15378"/>
        <dbReference type="ChEBI" id="CHEBI:29985"/>
        <dbReference type="ChEBI" id="CHEBI:30616"/>
        <dbReference type="ChEBI" id="CHEBI:43474"/>
        <dbReference type="ChEBI" id="CHEBI:141005"/>
        <dbReference type="ChEBI" id="CHEBI:456216"/>
        <dbReference type="EC" id="6.3.2.17"/>
    </reaction>
</comment>
<comment type="cofactor">
    <cofactor evidence="1">
        <name>Mg(2+)</name>
        <dbReference type="ChEBI" id="CHEBI:18420"/>
    </cofactor>
</comment>
<dbReference type="NCBIfam" id="TIGR01499">
    <property type="entry name" value="folC"/>
    <property type="match status" value="1"/>
</dbReference>
<feature type="domain" description="Mur ligase central" evidence="24">
    <location>
        <begin position="149"/>
        <end position="379"/>
    </location>
</feature>
<evidence type="ECO:0000259" key="24">
    <source>
        <dbReference type="Pfam" id="PF08245"/>
    </source>
</evidence>
<comment type="catalytic activity">
    <reaction evidence="21">
        <text>7,8-dihydropteroate + L-glutamate + ATP = 7,8-dihydrofolate + ADP + phosphate + H(+)</text>
        <dbReference type="Rhea" id="RHEA:23584"/>
        <dbReference type="ChEBI" id="CHEBI:15378"/>
        <dbReference type="ChEBI" id="CHEBI:17839"/>
        <dbReference type="ChEBI" id="CHEBI:29985"/>
        <dbReference type="ChEBI" id="CHEBI:30616"/>
        <dbReference type="ChEBI" id="CHEBI:43474"/>
        <dbReference type="ChEBI" id="CHEBI:57451"/>
        <dbReference type="ChEBI" id="CHEBI:456216"/>
        <dbReference type="EC" id="6.3.2.12"/>
    </reaction>
</comment>
<evidence type="ECO:0000256" key="6">
    <source>
        <dbReference type="ARBA" id="ARBA00013023"/>
    </source>
</evidence>
<feature type="compositionally biased region" description="Polar residues" evidence="22">
    <location>
        <begin position="93"/>
        <end position="137"/>
    </location>
</feature>
<dbReference type="InterPro" id="IPR036615">
    <property type="entry name" value="Mur_ligase_C_dom_sf"/>
</dbReference>
<evidence type="ECO:0000256" key="2">
    <source>
        <dbReference type="ARBA" id="ARBA00002714"/>
    </source>
</evidence>
<feature type="region of interest" description="Disordered" evidence="22">
    <location>
        <begin position="79"/>
        <end position="137"/>
    </location>
</feature>
<dbReference type="Gene3D" id="3.90.190.20">
    <property type="entry name" value="Mur ligase, C-terminal domain"/>
    <property type="match status" value="1"/>
</dbReference>
<comment type="pathway">
    <text evidence="3">Cofactor biosynthesis; tetrahydrofolate biosynthesis; 7,8-dihydrofolate from 2-amino-4-hydroxy-6-hydroxymethyl-7,8-dihydropteridine diphosphate and 4-aminobenzoate: step 2/2.</text>
</comment>
<dbReference type="InterPro" id="IPR004101">
    <property type="entry name" value="Mur_ligase_C"/>
</dbReference>
<sequence length="580" mass="62890">MLDATRAIPLPASLTTSHDHDDSNTENGSTVISRDSDAYQTALGWLVDRIDYEKLAAPGSRYRFTLERMRDLIRRLGHGQHLTVDPREEGEHTPSSGDNTPANRFSPSVPTSTITRSNAGHSDAQGGQSNAGRNTAEGPQNQVQIVHLAGTKGKGSAATMVAALLHAAGYRVGLYTSPHLVHLEERFRVDGEIATPEEMIGLIDSMRPIVEAMAAAPIGGPSFFELTTAMAIEHFHRHQCDVWVLETGLGGRLDSTNVFQSHATAITSIGLDHQHVLGKTVELIAAEKAGIFKPGIPAINGVPPGPVRDVIVRTAEQVGAPLSHLGSEIQIETDAETNPNWGSRFRIRGLSDWMPAETKIELKLEGAHQVQNAAIALALVNSLPEITPKLLPEQRIHECLASLQIEARLERFQLPGDRIVLLDTAHNADSIEAMLNVLNERMHDRRKHCLFGTSADKNVLAMFQRMQPHFDCWTLTRYEGNPRFVPVADLHQAAILAGLIPEQITQSATPITAIQHAVGSLAAHEVLVICGSFFLAAELRPWLVQQRDQLVESPESEDSSLDSPRVSPPSSGSSSGSSSG</sequence>
<dbReference type="InterPro" id="IPR001645">
    <property type="entry name" value="Folylpolyglutamate_synth"/>
</dbReference>
<dbReference type="GO" id="GO:0046656">
    <property type="term" value="P:folic acid biosynthetic process"/>
    <property type="evidence" value="ECO:0007669"/>
    <property type="project" value="UniProtKB-KW"/>
</dbReference>
<evidence type="ECO:0000256" key="9">
    <source>
        <dbReference type="ARBA" id="ARBA00022598"/>
    </source>
</evidence>
<dbReference type="GO" id="GO:0008841">
    <property type="term" value="F:dihydrofolate synthase activity"/>
    <property type="evidence" value="ECO:0007669"/>
    <property type="project" value="UniProtKB-EC"/>
</dbReference>
<evidence type="ECO:0000256" key="5">
    <source>
        <dbReference type="ARBA" id="ARBA00008276"/>
    </source>
</evidence>
<evidence type="ECO:0000256" key="11">
    <source>
        <dbReference type="ARBA" id="ARBA00022741"/>
    </source>
</evidence>
<organism evidence="25 26">
    <name type="scientific">Rhodopirellula islandica</name>
    <dbReference type="NCBI Taxonomy" id="595434"/>
    <lineage>
        <taxon>Bacteria</taxon>
        <taxon>Pseudomonadati</taxon>
        <taxon>Planctomycetota</taxon>
        <taxon>Planctomycetia</taxon>
        <taxon>Pirellulales</taxon>
        <taxon>Pirellulaceae</taxon>
        <taxon>Rhodopirellula</taxon>
    </lineage>
</organism>
<dbReference type="GO" id="GO:0004326">
    <property type="term" value="F:tetrahydrofolylpolyglutamate synthase activity"/>
    <property type="evidence" value="ECO:0007669"/>
    <property type="project" value="UniProtKB-EC"/>
</dbReference>
<evidence type="ECO:0000256" key="12">
    <source>
        <dbReference type="ARBA" id="ARBA00022840"/>
    </source>
</evidence>
<dbReference type="Proteomes" id="UP000036367">
    <property type="component" value="Unassembled WGS sequence"/>
</dbReference>
<dbReference type="EMBL" id="LECT01000015">
    <property type="protein sequence ID" value="KLU06300.1"/>
    <property type="molecule type" value="Genomic_DNA"/>
</dbReference>
<keyword evidence="26" id="KW-1185">Reference proteome</keyword>
<dbReference type="GO" id="GO:0005737">
    <property type="term" value="C:cytoplasm"/>
    <property type="evidence" value="ECO:0007669"/>
    <property type="project" value="TreeGrafter"/>
</dbReference>
<evidence type="ECO:0000256" key="4">
    <source>
        <dbReference type="ARBA" id="ARBA00005150"/>
    </source>
</evidence>
<comment type="caution">
    <text evidence="25">The sequence shown here is derived from an EMBL/GenBank/DDBJ whole genome shotgun (WGS) entry which is preliminary data.</text>
</comment>
<keyword evidence="14" id="KW-0289">Folate biosynthesis</keyword>
<reference evidence="25" key="1">
    <citation type="submission" date="2015-05" db="EMBL/GenBank/DDBJ databases">
        <title>Permanent draft genome of Rhodopirellula islandicus K833.</title>
        <authorList>
            <person name="Kizina J."/>
            <person name="Richter M."/>
            <person name="Glockner F.O."/>
            <person name="Harder J."/>
        </authorList>
    </citation>
    <scope>NUCLEOTIDE SEQUENCE [LARGE SCALE GENOMIC DNA]</scope>
    <source>
        <strain evidence="25">K833</strain>
    </source>
</reference>
<evidence type="ECO:0000256" key="15">
    <source>
        <dbReference type="ARBA" id="ARBA00030048"/>
    </source>
</evidence>
<dbReference type="SUPFAM" id="SSF53623">
    <property type="entry name" value="MurD-like peptide ligases, catalytic domain"/>
    <property type="match status" value="1"/>
</dbReference>
<evidence type="ECO:0000256" key="10">
    <source>
        <dbReference type="ARBA" id="ARBA00022723"/>
    </source>
</evidence>
<evidence type="ECO:0000256" key="13">
    <source>
        <dbReference type="ARBA" id="ARBA00022842"/>
    </source>
</evidence>
<evidence type="ECO:0000256" key="17">
    <source>
        <dbReference type="ARBA" id="ARBA00032510"/>
    </source>
</evidence>
<feature type="compositionally biased region" description="Low complexity" evidence="22">
    <location>
        <begin position="561"/>
        <end position="580"/>
    </location>
</feature>
<comment type="catalytic activity">
    <reaction evidence="19">
        <text>10-formyltetrahydrofolyl-(gamma-L-Glu)(n) + L-glutamate + ATP = 10-formyltetrahydrofolyl-(gamma-L-Glu)(n+1) + ADP + phosphate + H(+)</text>
        <dbReference type="Rhea" id="RHEA:51904"/>
        <dbReference type="Rhea" id="RHEA-COMP:13088"/>
        <dbReference type="Rhea" id="RHEA-COMP:14300"/>
        <dbReference type="ChEBI" id="CHEBI:15378"/>
        <dbReference type="ChEBI" id="CHEBI:29985"/>
        <dbReference type="ChEBI" id="CHEBI:30616"/>
        <dbReference type="ChEBI" id="CHEBI:43474"/>
        <dbReference type="ChEBI" id="CHEBI:134413"/>
        <dbReference type="ChEBI" id="CHEBI:456216"/>
        <dbReference type="EC" id="6.3.2.17"/>
    </reaction>
</comment>
<proteinExistence type="inferred from homology"/>
<dbReference type="SUPFAM" id="SSF53244">
    <property type="entry name" value="MurD-like peptide ligases, peptide-binding domain"/>
    <property type="match status" value="1"/>
</dbReference>
<name>A0A0J1BIC6_RHOIS</name>
<dbReference type="GO" id="GO:0046872">
    <property type="term" value="F:metal ion binding"/>
    <property type="evidence" value="ECO:0007669"/>
    <property type="project" value="UniProtKB-KW"/>
</dbReference>
<keyword evidence="12" id="KW-0067">ATP-binding</keyword>
<accession>A0A0J1BIC6</accession>
<dbReference type="Pfam" id="PF08245">
    <property type="entry name" value="Mur_ligase_M"/>
    <property type="match status" value="1"/>
</dbReference>
<feature type="region of interest" description="Disordered" evidence="22">
    <location>
        <begin position="1"/>
        <end position="31"/>
    </location>
</feature>
<evidence type="ECO:0000256" key="21">
    <source>
        <dbReference type="ARBA" id="ARBA00049161"/>
    </source>
</evidence>
<comment type="catalytic activity">
    <reaction evidence="20">
        <text>(6R)-5,10-methylenetetrahydrofolyl-(gamma-L-Glu)(n) + L-glutamate + ATP = (6R)-5,10-methylenetetrahydrofolyl-(gamma-L-Glu)(n+1) + ADP + phosphate + H(+)</text>
        <dbReference type="Rhea" id="RHEA:51912"/>
        <dbReference type="Rhea" id="RHEA-COMP:13257"/>
        <dbReference type="Rhea" id="RHEA-COMP:13258"/>
        <dbReference type="ChEBI" id="CHEBI:15378"/>
        <dbReference type="ChEBI" id="CHEBI:29985"/>
        <dbReference type="ChEBI" id="CHEBI:30616"/>
        <dbReference type="ChEBI" id="CHEBI:43474"/>
        <dbReference type="ChEBI" id="CHEBI:136572"/>
        <dbReference type="ChEBI" id="CHEBI:456216"/>
        <dbReference type="EC" id="6.3.2.17"/>
    </reaction>
</comment>
<evidence type="ECO:0000259" key="23">
    <source>
        <dbReference type="Pfam" id="PF02875"/>
    </source>
</evidence>
<gene>
    <name evidence="25" type="ORF">RISK_001511</name>
</gene>
<feature type="domain" description="Mur ligase C-terminal" evidence="23">
    <location>
        <begin position="408"/>
        <end position="533"/>
    </location>
</feature>
<evidence type="ECO:0000256" key="7">
    <source>
        <dbReference type="ARBA" id="ARBA00013025"/>
    </source>
</evidence>
<dbReference type="EC" id="6.3.2.17" evidence="7"/>
<dbReference type="FunFam" id="3.40.1190.10:FF:000011">
    <property type="entry name" value="Folylpolyglutamate synthase/dihydrofolate synthase"/>
    <property type="match status" value="1"/>
</dbReference>
<comment type="pathway">
    <text evidence="4">Cofactor biosynthesis; tetrahydrofolylpolyglutamate biosynthesis.</text>
</comment>
<dbReference type="PANTHER" id="PTHR11136">
    <property type="entry name" value="FOLYLPOLYGLUTAMATE SYNTHASE-RELATED"/>
    <property type="match status" value="1"/>
</dbReference>
<evidence type="ECO:0000256" key="20">
    <source>
        <dbReference type="ARBA" id="ARBA00049035"/>
    </source>
</evidence>
<keyword evidence="13" id="KW-0460">Magnesium</keyword>
<comment type="function">
    <text evidence="2">Functions in two distinct reactions of the de novo folate biosynthetic pathway. Catalyzes the addition of a glutamate residue to dihydropteroate (7,8-dihydropteroate or H2Pte) to form dihydrofolate (7,8-dihydrofolate monoglutamate or H2Pte-Glu). Also catalyzes successive additions of L-glutamate to tetrahydrofolate or 10-formyltetrahydrofolate or 5,10-methylenetetrahydrofolate, leading to folylpolyglutamate derivatives.</text>
</comment>
<evidence type="ECO:0000256" key="19">
    <source>
        <dbReference type="ARBA" id="ARBA00047808"/>
    </source>
</evidence>
<dbReference type="RefSeq" id="WP_236696076.1">
    <property type="nucleotide sequence ID" value="NZ_LECT01000015.1"/>
</dbReference>
<protein>
    <recommendedName>
        <fullName evidence="8">Dihydrofolate synthase/folylpolyglutamate synthase</fullName>
        <ecNumber evidence="6">6.3.2.12</ecNumber>
        <ecNumber evidence="7">6.3.2.17</ecNumber>
    </recommendedName>
    <alternativeName>
        <fullName evidence="17">Folylpoly-gamma-glutamate synthetase-dihydrofolate synthetase</fullName>
    </alternativeName>
    <alternativeName>
        <fullName evidence="15">Folylpolyglutamate synthetase</fullName>
    </alternativeName>
    <alternativeName>
        <fullName evidence="16">Tetrahydrofolylpolyglutamate synthase</fullName>
    </alternativeName>
</protein>
<evidence type="ECO:0000256" key="18">
    <source>
        <dbReference type="ARBA" id="ARBA00047493"/>
    </source>
</evidence>
<evidence type="ECO:0000313" key="25">
    <source>
        <dbReference type="EMBL" id="KLU06300.1"/>
    </source>
</evidence>
<evidence type="ECO:0000256" key="3">
    <source>
        <dbReference type="ARBA" id="ARBA00004799"/>
    </source>
</evidence>
<dbReference type="STRING" id="595434.RISK_001511"/>
<keyword evidence="11" id="KW-0547">Nucleotide-binding</keyword>
<comment type="similarity">
    <text evidence="5">Belongs to the folylpolyglutamate synthase family.</text>
</comment>
<dbReference type="AlphaFoldDB" id="A0A0J1BIC6"/>
<evidence type="ECO:0000313" key="26">
    <source>
        <dbReference type="Proteomes" id="UP000036367"/>
    </source>
</evidence>
<evidence type="ECO:0000256" key="14">
    <source>
        <dbReference type="ARBA" id="ARBA00022909"/>
    </source>
</evidence>
<dbReference type="Gene3D" id="3.40.1190.10">
    <property type="entry name" value="Mur-like, catalytic domain"/>
    <property type="match status" value="1"/>
</dbReference>